<proteinExistence type="predicted"/>
<evidence type="ECO:0000313" key="1">
    <source>
        <dbReference type="EMBL" id="CAF1458112.1"/>
    </source>
</evidence>
<evidence type="ECO:0000313" key="2">
    <source>
        <dbReference type="EMBL" id="CAF1615288.1"/>
    </source>
</evidence>
<evidence type="ECO:0000313" key="3">
    <source>
        <dbReference type="Proteomes" id="UP000663828"/>
    </source>
</evidence>
<dbReference type="EMBL" id="CAJNOJ010000465">
    <property type="protein sequence ID" value="CAF1458112.1"/>
    <property type="molecule type" value="Genomic_DNA"/>
</dbReference>
<comment type="caution">
    <text evidence="2">The sequence shown here is derived from an EMBL/GenBank/DDBJ whole genome shotgun (WGS) entry which is preliminary data.</text>
</comment>
<sequence>MHPSGPFFKLDEKEYKQALETFPELANYDDDVNYMEKTATGSIDVGYNSYFDNSTILSQFERLFKLLRFKNDFKNHTIEVVVDNATTHTLKTSSCKSVYIQISRSSSNHPTTMLIVKQYNLRTTRNIFNVINHPLLIATASQRIPTLSINDNLESNPIQKKPECTYHKLKSSTTLLSCN</sequence>
<protein>
    <submittedName>
        <fullName evidence="2">Uncharacterized protein</fullName>
    </submittedName>
</protein>
<dbReference type="Proteomes" id="UP000663852">
    <property type="component" value="Unassembled WGS sequence"/>
</dbReference>
<dbReference type="Proteomes" id="UP000663828">
    <property type="component" value="Unassembled WGS sequence"/>
</dbReference>
<keyword evidence="3" id="KW-1185">Reference proteome</keyword>
<gene>
    <name evidence="1" type="ORF">EDS130_LOCUS39973</name>
    <name evidence="2" type="ORF">XAT740_LOCUS49471</name>
</gene>
<dbReference type="OrthoDB" id="10036531at2759"/>
<dbReference type="AlphaFoldDB" id="A0A816BXE0"/>
<dbReference type="EMBL" id="CAJNOR010007333">
    <property type="protein sequence ID" value="CAF1615288.1"/>
    <property type="molecule type" value="Genomic_DNA"/>
</dbReference>
<organism evidence="2 3">
    <name type="scientific">Adineta ricciae</name>
    <name type="common">Rotifer</name>
    <dbReference type="NCBI Taxonomy" id="249248"/>
    <lineage>
        <taxon>Eukaryota</taxon>
        <taxon>Metazoa</taxon>
        <taxon>Spiralia</taxon>
        <taxon>Gnathifera</taxon>
        <taxon>Rotifera</taxon>
        <taxon>Eurotatoria</taxon>
        <taxon>Bdelloidea</taxon>
        <taxon>Adinetida</taxon>
        <taxon>Adinetidae</taxon>
        <taxon>Adineta</taxon>
    </lineage>
</organism>
<reference evidence="2" key="1">
    <citation type="submission" date="2021-02" db="EMBL/GenBank/DDBJ databases">
        <authorList>
            <person name="Nowell W R."/>
        </authorList>
    </citation>
    <scope>NUCLEOTIDE SEQUENCE</scope>
</reference>
<accession>A0A816BXE0</accession>
<name>A0A816BXE0_ADIRI</name>